<evidence type="ECO:0000313" key="9">
    <source>
        <dbReference type="EMBL" id="KAJ3181441.1"/>
    </source>
</evidence>
<gene>
    <name evidence="9" type="primary">SEC10</name>
    <name evidence="9" type="ORF">HDU87_001049</name>
</gene>
<evidence type="ECO:0000256" key="2">
    <source>
        <dbReference type="ARBA" id="ARBA00022448"/>
    </source>
</evidence>
<dbReference type="PANTHER" id="PTHR12100">
    <property type="entry name" value="SEC10"/>
    <property type="match status" value="1"/>
</dbReference>
<feature type="region of interest" description="Disordered" evidence="6">
    <location>
        <begin position="804"/>
        <end position="827"/>
    </location>
</feature>
<reference evidence="9" key="1">
    <citation type="submission" date="2020-05" db="EMBL/GenBank/DDBJ databases">
        <title>Phylogenomic resolution of chytrid fungi.</title>
        <authorList>
            <person name="Stajich J.E."/>
            <person name="Amses K."/>
            <person name="Simmons R."/>
            <person name="Seto K."/>
            <person name="Myers J."/>
            <person name="Bonds A."/>
            <person name="Quandt C.A."/>
            <person name="Barry K."/>
            <person name="Liu P."/>
            <person name="Grigoriev I."/>
            <person name="Longcore J.E."/>
            <person name="James T.Y."/>
        </authorList>
    </citation>
    <scope>NUCLEOTIDE SEQUENCE</scope>
    <source>
        <strain evidence="9">JEL0379</strain>
    </source>
</reference>
<dbReference type="InterPro" id="IPR009976">
    <property type="entry name" value="Sec10-like"/>
</dbReference>
<feature type="domain" description="Exocyst complex component Sec10-like alpha-helical bundle" evidence="7">
    <location>
        <begin position="182"/>
        <end position="792"/>
    </location>
</feature>
<evidence type="ECO:0000259" key="7">
    <source>
        <dbReference type="Pfam" id="PF07393"/>
    </source>
</evidence>
<dbReference type="Pfam" id="PF07393">
    <property type="entry name" value="Sec10_HB"/>
    <property type="match status" value="1"/>
</dbReference>
<dbReference type="EMBL" id="JADGJQ010000012">
    <property type="protein sequence ID" value="KAJ3181441.1"/>
    <property type="molecule type" value="Genomic_DNA"/>
</dbReference>
<organism evidence="9 10">
    <name type="scientific">Geranomyces variabilis</name>
    <dbReference type="NCBI Taxonomy" id="109894"/>
    <lineage>
        <taxon>Eukaryota</taxon>
        <taxon>Fungi</taxon>
        <taxon>Fungi incertae sedis</taxon>
        <taxon>Chytridiomycota</taxon>
        <taxon>Chytridiomycota incertae sedis</taxon>
        <taxon>Chytridiomycetes</taxon>
        <taxon>Spizellomycetales</taxon>
        <taxon>Powellomycetaceae</taxon>
        <taxon>Geranomyces</taxon>
    </lineage>
</organism>
<feature type="region of interest" description="Disordered" evidence="6">
    <location>
        <begin position="266"/>
        <end position="290"/>
    </location>
</feature>
<evidence type="ECO:0000256" key="6">
    <source>
        <dbReference type="SAM" id="MobiDB-lite"/>
    </source>
</evidence>
<keyword evidence="2" id="KW-0813">Transport</keyword>
<evidence type="ECO:0000256" key="3">
    <source>
        <dbReference type="ARBA" id="ARBA00022483"/>
    </source>
</evidence>
<comment type="caution">
    <text evidence="9">The sequence shown here is derived from an EMBL/GenBank/DDBJ whole genome shotgun (WGS) entry which is preliminary data.</text>
</comment>
<dbReference type="GO" id="GO:0000145">
    <property type="term" value="C:exocyst"/>
    <property type="evidence" value="ECO:0007669"/>
    <property type="project" value="TreeGrafter"/>
</dbReference>
<dbReference type="Pfam" id="PF20667">
    <property type="entry name" value="Sec10_N"/>
    <property type="match status" value="1"/>
</dbReference>
<comment type="similarity">
    <text evidence="1">Belongs to the SEC10 family.</text>
</comment>
<keyword evidence="4 5" id="KW-0175">Coiled coil</keyword>
<protein>
    <submittedName>
        <fullName evidence="9">Exocyst complex component 5</fullName>
    </submittedName>
</protein>
<feature type="compositionally biased region" description="Acidic residues" evidence="6">
    <location>
        <begin position="268"/>
        <end position="280"/>
    </location>
</feature>
<dbReference type="GO" id="GO:0006893">
    <property type="term" value="P:Golgi to plasma membrane transport"/>
    <property type="evidence" value="ECO:0007669"/>
    <property type="project" value="TreeGrafter"/>
</dbReference>
<dbReference type="AlphaFoldDB" id="A0AAD5XST1"/>
<evidence type="ECO:0000313" key="10">
    <source>
        <dbReference type="Proteomes" id="UP001212152"/>
    </source>
</evidence>
<dbReference type="InterPro" id="IPR048627">
    <property type="entry name" value="Sec10_HB"/>
</dbReference>
<keyword evidence="3" id="KW-0268">Exocytosis</keyword>
<name>A0AAD5XST1_9FUNG</name>
<evidence type="ECO:0000259" key="8">
    <source>
        <dbReference type="Pfam" id="PF20667"/>
    </source>
</evidence>
<sequence length="827" mass="92601">MAATSNRRGSLSGRPTVVEPIKEIIRLDTFKGKFAASEFVEALSAKLVAHAQNTPRQFDPKPFIRTFEASIDELLRLKRKVHNKIDDLEDQAQASDRLRKKKLIEINDAMQDAQNAFEALESRLGDVGKTAISIGEQLETIDKQRTRAAEAKDLIQYFIEFNAGDTSRLDDVNAAGPEGEFKTAVIVRRLIALAKEVDLAGTEAAKTNIEDYSERLEKQLLERFDEAYRDGDKVVMNECAKSLVEFNGGESCIRAYVNQHEFFMNQSDVDETQPRDDEEGNEAREEPESEALAKLCHEVRRTCKKEWEVIRAVFPNAPVVMQQFIQRIFAQSIQTQLESDLRHGDDDSVLSYLRALFKAHSTILALANDLHKLDEDVVAGNAGKPVLTAIINRSFDDLFVPYVEGGKYVEAEQECLNNEFMQHLSTFQEYAAQRARTPRGKVVAKAVPAAPSSPTKTSPTSAAAMMNSLVTTMNVLSSEVAQQIGLQAAPEPMTPEEMGMPSVSLMLKLLQAHVEAMTRCRQLTQPSEMAKNGSLLFQQLIETVGVKYLEVALDMMIEDLQYHDVKQQPTFLQLPMVQVAQKILQLLQLHFQCSIVPGIASSPTAHRDMVVYKNGFMSTVEHRLNVLVQKQIDAIVKWLETCLNGQKKTDFRPKDEISSNGLTVTLPCAQCTAFLKDAYEQATYCLAGHNLESFLREIGSSFHVLLLDHLKKFVVSQGGGLILLKDIASYQHTISMFKIAFLNERFDMLREIVTLFVVKPETLKTVINEGHLSRIELPLLRPFLSQRADWSKLTHLERDLFQPGASRQQTARVGGGRDGARGGDPAF</sequence>
<evidence type="ECO:0000256" key="1">
    <source>
        <dbReference type="ARBA" id="ARBA00006572"/>
    </source>
</evidence>
<keyword evidence="10" id="KW-1185">Reference proteome</keyword>
<evidence type="ECO:0000256" key="4">
    <source>
        <dbReference type="ARBA" id="ARBA00023054"/>
    </source>
</evidence>
<dbReference type="Proteomes" id="UP001212152">
    <property type="component" value="Unassembled WGS sequence"/>
</dbReference>
<dbReference type="GO" id="GO:0006887">
    <property type="term" value="P:exocytosis"/>
    <property type="evidence" value="ECO:0007669"/>
    <property type="project" value="UniProtKB-KW"/>
</dbReference>
<dbReference type="InterPro" id="IPR048625">
    <property type="entry name" value="Sec10_N"/>
</dbReference>
<feature type="coiled-coil region" evidence="5">
    <location>
        <begin position="71"/>
        <end position="123"/>
    </location>
</feature>
<dbReference type="PANTHER" id="PTHR12100:SF0">
    <property type="entry name" value="EXOCYST COMPLEX COMPONENT 5"/>
    <property type="match status" value="1"/>
</dbReference>
<proteinExistence type="inferred from homology"/>
<accession>A0AAD5XST1</accession>
<feature type="domain" description="Exocyst complex component Sec10 N-terminal" evidence="8">
    <location>
        <begin position="60"/>
        <end position="172"/>
    </location>
</feature>
<evidence type="ECO:0000256" key="5">
    <source>
        <dbReference type="SAM" id="Coils"/>
    </source>
</evidence>